<dbReference type="PANTHER" id="PTHR33343:SF1">
    <property type="entry name" value="LARGE RIBOSOMAL SUBUNIT PROTEIN BL35M"/>
    <property type="match status" value="1"/>
</dbReference>
<dbReference type="RefSeq" id="WP_052881938.1">
    <property type="nucleotide sequence ID" value="NZ_CP010904.1"/>
</dbReference>
<evidence type="ECO:0000256" key="4">
    <source>
        <dbReference type="ARBA" id="ARBA00071664"/>
    </source>
</evidence>
<reference evidence="7 8" key="2">
    <citation type="journal article" date="2016" name="ISME J.">
        <title>Characterization of the first cultured representative of Verrucomicrobia subdivision 5 indicates the proposal of a novel phylum.</title>
        <authorList>
            <person name="Spring S."/>
            <person name="Bunk B."/>
            <person name="Sproer C."/>
            <person name="Schumann P."/>
            <person name="Rohde M."/>
            <person name="Tindall B.J."/>
            <person name="Klenk H.P."/>
        </authorList>
    </citation>
    <scope>NUCLEOTIDE SEQUENCE [LARGE SCALE GENOMIC DNA]</scope>
    <source>
        <strain evidence="7 8">L21-Fru-AB</strain>
    </source>
</reference>
<dbReference type="KEGG" id="vbl:L21SP4_01379"/>
<dbReference type="STRING" id="1307763.L21SP4_01379"/>
<dbReference type="NCBIfam" id="TIGR00001">
    <property type="entry name" value="rpmI_bact"/>
    <property type="match status" value="1"/>
</dbReference>
<evidence type="ECO:0000256" key="1">
    <source>
        <dbReference type="ARBA" id="ARBA00006598"/>
    </source>
</evidence>
<dbReference type="InterPro" id="IPR001706">
    <property type="entry name" value="Ribosomal_bL35"/>
</dbReference>
<accession>A0A0G3EGS8</accession>
<sequence length="65" mass="7495">MPKQKTKKAVAKRFKKTGTGKLKHAHMGGSHILTNKNRKRKRRLSGSEIVAKPYHKRLSRQIPYS</sequence>
<protein>
    <recommendedName>
        <fullName evidence="4 5">Large ribosomal subunit protein bL35</fullName>
    </recommendedName>
</protein>
<dbReference type="PATRIC" id="fig|1609981.3.peg.1432"/>
<dbReference type="PRINTS" id="PR00064">
    <property type="entry name" value="RIBOSOMALL35"/>
</dbReference>
<dbReference type="FunFam" id="4.10.410.60:FF:000001">
    <property type="entry name" value="50S ribosomal protein L35"/>
    <property type="match status" value="1"/>
</dbReference>
<evidence type="ECO:0000256" key="5">
    <source>
        <dbReference type="HAMAP-Rule" id="MF_00514"/>
    </source>
</evidence>
<dbReference type="GO" id="GO:0003735">
    <property type="term" value="F:structural constituent of ribosome"/>
    <property type="evidence" value="ECO:0007669"/>
    <property type="project" value="InterPro"/>
</dbReference>
<evidence type="ECO:0000313" key="7">
    <source>
        <dbReference type="EMBL" id="AKJ64627.1"/>
    </source>
</evidence>
<dbReference type="Proteomes" id="UP000035268">
    <property type="component" value="Chromosome"/>
</dbReference>
<organism evidence="7 8">
    <name type="scientific">Kiritimatiella glycovorans</name>
    <dbReference type="NCBI Taxonomy" id="1307763"/>
    <lineage>
        <taxon>Bacteria</taxon>
        <taxon>Pseudomonadati</taxon>
        <taxon>Kiritimatiellota</taxon>
        <taxon>Kiritimatiellia</taxon>
        <taxon>Kiritimatiellales</taxon>
        <taxon>Kiritimatiellaceae</taxon>
        <taxon>Kiritimatiella</taxon>
    </lineage>
</organism>
<evidence type="ECO:0000256" key="3">
    <source>
        <dbReference type="ARBA" id="ARBA00023274"/>
    </source>
</evidence>
<dbReference type="InterPro" id="IPR021137">
    <property type="entry name" value="Ribosomal_bL35-like"/>
</dbReference>
<comment type="similarity">
    <text evidence="1 5 6">Belongs to the bacterial ribosomal protein bL35 family.</text>
</comment>
<reference evidence="8" key="1">
    <citation type="submission" date="2015-02" db="EMBL/GenBank/DDBJ databases">
        <title>Description and complete genome sequence of the first cultured representative of the subdivision 5 of the Verrucomicrobia phylum.</title>
        <authorList>
            <person name="Spring S."/>
            <person name="Bunk B."/>
            <person name="Sproer C."/>
            <person name="Klenk H.-P."/>
        </authorList>
    </citation>
    <scope>NUCLEOTIDE SEQUENCE [LARGE SCALE GENOMIC DNA]</scope>
    <source>
        <strain evidence="8">L21-Fru-AB</strain>
    </source>
</reference>
<evidence type="ECO:0000256" key="2">
    <source>
        <dbReference type="ARBA" id="ARBA00022980"/>
    </source>
</evidence>
<gene>
    <name evidence="5" type="primary">rpmI</name>
    <name evidence="7" type="ORF">L21SP4_01379</name>
</gene>
<dbReference type="PANTHER" id="PTHR33343">
    <property type="entry name" value="54S RIBOSOMAL PROTEIN BL35M"/>
    <property type="match status" value="1"/>
</dbReference>
<dbReference type="GO" id="GO:0006412">
    <property type="term" value="P:translation"/>
    <property type="evidence" value="ECO:0007669"/>
    <property type="project" value="UniProtKB-UniRule"/>
</dbReference>
<dbReference type="Pfam" id="PF01632">
    <property type="entry name" value="Ribosomal_L35p"/>
    <property type="match status" value="1"/>
</dbReference>
<dbReference type="PROSITE" id="PS00936">
    <property type="entry name" value="RIBOSOMAL_L35"/>
    <property type="match status" value="1"/>
</dbReference>
<name>A0A0G3EGS8_9BACT</name>
<dbReference type="InterPro" id="IPR018265">
    <property type="entry name" value="Ribosomal_bL35_CS"/>
</dbReference>
<evidence type="ECO:0000313" key="8">
    <source>
        <dbReference type="Proteomes" id="UP000035268"/>
    </source>
</evidence>
<dbReference type="Gene3D" id="4.10.410.60">
    <property type="match status" value="1"/>
</dbReference>
<dbReference type="HAMAP" id="MF_00514">
    <property type="entry name" value="Ribosomal_bL35"/>
    <property type="match status" value="1"/>
</dbReference>
<dbReference type="AlphaFoldDB" id="A0A0G3EGS8"/>
<keyword evidence="2 5" id="KW-0689">Ribosomal protein</keyword>
<dbReference type="InterPro" id="IPR037229">
    <property type="entry name" value="Ribosomal_bL35_sf"/>
</dbReference>
<keyword evidence="8" id="KW-1185">Reference proteome</keyword>
<evidence type="ECO:0000256" key="6">
    <source>
        <dbReference type="RuleBase" id="RU000568"/>
    </source>
</evidence>
<keyword evidence="3 5" id="KW-0687">Ribonucleoprotein</keyword>
<dbReference type="EMBL" id="CP010904">
    <property type="protein sequence ID" value="AKJ64627.1"/>
    <property type="molecule type" value="Genomic_DNA"/>
</dbReference>
<proteinExistence type="inferred from homology"/>
<dbReference type="GO" id="GO:0022625">
    <property type="term" value="C:cytosolic large ribosomal subunit"/>
    <property type="evidence" value="ECO:0007669"/>
    <property type="project" value="TreeGrafter"/>
</dbReference>
<dbReference type="SUPFAM" id="SSF143034">
    <property type="entry name" value="L35p-like"/>
    <property type="match status" value="1"/>
</dbReference>